<sequence length="251" mass="28197">MADLRQSTKPVLQRPPGYRDPTNPGRPPVSRPPLRKGVLPPSFQPRRSRKIFDTRVCSCIICIFLLMMLFLLGILAGFIYLWFDPKFPVFHVQSFKIPTFEVSSKLDGTYLNAATVARMEVKNPNSRLTYRYSGYQVDMTLGHGQETDLGSTTLPGLIQVKGNTTSLKIETHVKNQLIDDGTASRLKARFKRRDLVVNLRVKTSVGMVVVKGFEIGMLGVDVLCDGITMKEIDGGHMPKCTIRTLNWINLN</sequence>
<proteinExistence type="predicted"/>
<accession>A0ACB7HL46</accession>
<evidence type="ECO:0000313" key="1">
    <source>
        <dbReference type="EMBL" id="KAG8653479.1"/>
    </source>
</evidence>
<gene>
    <name evidence="1" type="ORF">MANES_05G026400v8</name>
</gene>
<keyword evidence="2" id="KW-1185">Reference proteome</keyword>
<evidence type="ECO:0000313" key="2">
    <source>
        <dbReference type="Proteomes" id="UP000091857"/>
    </source>
</evidence>
<dbReference type="Proteomes" id="UP000091857">
    <property type="component" value="Chromosome 5"/>
</dbReference>
<organism evidence="1 2">
    <name type="scientific">Manihot esculenta</name>
    <name type="common">Cassava</name>
    <name type="synonym">Jatropha manihot</name>
    <dbReference type="NCBI Taxonomy" id="3983"/>
    <lineage>
        <taxon>Eukaryota</taxon>
        <taxon>Viridiplantae</taxon>
        <taxon>Streptophyta</taxon>
        <taxon>Embryophyta</taxon>
        <taxon>Tracheophyta</taxon>
        <taxon>Spermatophyta</taxon>
        <taxon>Magnoliopsida</taxon>
        <taxon>eudicotyledons</taxon>
        <taxon>Gunneridae</taxon>
        <taxon>Pentapetalae</taxon>
        <taxon>rosids</taxon>
        <taxon>fabids</taxon>
        <taxon>Malpighiales</taxon>
        <taxon>Euphorbiaceae</taxon>
        <taxon>Crotonoideae</taxon>
        <taxon>Manihoteae</taxon>
        <taxon>Manihot</taxon>
    </lineage>
</organism>
<reference evidence="2" key="1">
    <citation type="journal article" date="2016" name="Nat. Biotechnol.">
        <title>Sequencing wild and cultivated cassava and related species reveals extensive interspecific hybridization and genetic diversity.</title>
        <authorList>
            <person name="Bredeson J.V."/>
            <person name="Lyons J.B."/>
            <person name="Prochnik S.E."/>
            <person name="Wu G.A."/>
            <person name="Ha C.M."/>
            <person name="Edsinger-Gonzales E."/>
            <person name="Grimwood J."/>
            <person name="Schmutz J."/>
            <person name="Rabbi I.Y."/>
            <person name="Egesi C."/>
            <person name="Nauluvula P."/>
            <person name="Lebot V."/>
            <person name="Ndunguru J."/>
            <person name="Mkamilo G."/>
            <person name="Bart R.S."/>
            <person name="Setter T.L."/>
            <person name="Gleadow R.M."/>
            <person name="Kulakow P."/>
            <person name="Ferguson M.E."/>
            <person name="Rounsley S."/>
            <person name="Rokhsar D.S."/>
        </authorList>
    </citation>
    <scope>NUCLEOTIDE SEQUENCE [LARGE SCALE GENOMIC DNA]</scope>
    <source>
        <strain evidence="2">cv. AM560-2</strain>
    </source>
</reference>
<comment type="caution">
    <text evidence="1">The sequence shown here is derived from an EMBL/GenBank/DDBJ whole genome shotgun (WGS) entry which is preliminary data.</text>
</comment>
<protein>
    <submittedName>
        <fullName evidence="1">Uncharacterized protein</fullName>
    </submittedName>
</protein>
<dbReference type="EMBL" id="CM004391">
    <property type="protein sequence ID" value="KAG8653479.1"/>
    <property type="molecule type" value="Genomic_DNA"/>
</dbReference>
<name>A0ACB7HL46_MANES</name>